<comment type="caution">
    <text evidence="1">The sequence shown here is derived from an EMBL/GenBank/DDBJ whole genome shotgun (WGS) entry which is preliminary data.</text>
</comment>
<accession>A0A9W4GCP8</accession>
<gene>
    <name evidence="1" type="ORF">BGTH12_LOCUS2142</name>
</gene>
<evidence type="ECO:0000313" key="2">
    <source>
        <dbReference type="Proteomes" id="UP000683417"/>
    </source>
</evidence>
<organism evidence="1 2">
    <name type="scientific">Blumeria graminis f. sp. triticale</name>
    <dbReference type="NCBI Taxonomy" id="1689686"/>
    <lineage>
        <taxon>Eukaryota</taxon>
        <taxon>Fungi</taxon>
        <taxon>Dikarya</taxon>
        <taxon>Ascomycota</taxon>
        <taxon>Pezizomycotina</taxon>
        <taxon>Leotiomycetes</taxon>
        <taxon>Erysiphales</taxon>
        <taxon>Erysiphaceae</taxon>
        <taxon>Blumeria</taxon>
    </lineage>
</organism>
<proteinExistence type="predicted"/>
<protein>
    <submittedName>
        <fullName evidence="1">BgTH12-06490</fullName>
    </submittedName>
</protein>
<reference evidence="1" key="1">
    <citation type="submission" date="2020-10" db="EMBL/GenBank/DDBJ databases">
        <authorList>
            <person name="Muller C M."/>
        </authorList>
    </citation>
    <scope>NUCLEOTIDE SEQUENCE</scope>
    <source>
        <strain evidence="1">THUN-12</strain>
    </source>
</reference>
<dbReference type="AlphaFoldDB" id="A0A9W4GCP8"/>
<dbReference type="Proteomes" id="UP000683417">
    <property type="component" value="Unassembled WGS sequence"/>
</dbReference>
<name>A0A9W4GCP8_BLUGR</name>
<sequence>MISCAFIFILRFLNPNKPLEKDSTVSSQYLEHLVIIGSDGGRSFYAGYDHLMPNGFPVPDLEYDLFATFSNKVEVGTNTRAYCSKTISAVKIAEILDDIVKTDEQYNQGLVPADPKDQSCLDYMQKLLIDQDMGFKQPLISAKTLSQEDKCSTNNLIRLAYRGLISVSGAFRFLAPQNNEAQLKVVMDKPTSLLDLMYTPDLHGLLKEKNSNKLLLWYFGRLHIFKKALRSEIWYPETQIDLEKENGATLLNFIRKHTKIIEKLDKVVESSGASGGFGELCRSILCRAEWRRTISIKVAEINSLTMPAFSKIDPKILKSTS</sequence>
<dbReference type="EMBL" id="CAJHIT010000004">
    <property type="protein sequence ID" value="CAD6500784.1"/>
    <property type="molecule type" value="Genomic_DNA"/>
</dbReference>
<evidence type="ECO:0000313" key="1">
    <source>
        <dbReference type="EMBL" id="CAD6500784.1"/>
    </source>
</evidence>